<organism evidence="1 2">
    <name type="scientific">Methanobrevibacter arboriphilus JCM 13429 = DSM 1125</name>
    <dbReference type="NCBI Taxonomy" id="1300164"/>
    <lineage>
        <taxon>Archaea</taxon>
        <taxon>Methanobacteriati</taxon>
        <taxon>Methanobacteriota</taxon>
        <taxon>Methanomada group</taxon>
        <taxon>Methanobacteria</taxon>
        <taxon>Methanobacteriales</taxon>
        <taxon>Methanobacteriaceae</taxon>
        <taxon>Methanobrevibacter</taxon>
    </lineage>
</organism>
<name>A0A1V6N4G8_METAZ</name>
<reference evidence="1 2" key="1">
    <citation type="submission" date="2014-12" db="EMBL/GenBank/DDBJ databases">
        <title>Genome sequence of Methanobrevibacter arboriphilicus DH1, DSM1125.</title>
        <authorList>
            <person name="Poehlein A."/>
            <person name="Thauer R.K."/>
            <person name="Seedorf H."/>
            <person name="Daniel R."/>
        </authorList>
    </citation>
    <scope>NUCLEOTIDE SEQUENCE [LARGE SCALE GENOMIC DNA]</scope>
    <source>
        <strain evidence="1 2">DH1</strain>
    </source>
</reference>
<dbReference type="Proteomes" id="UP000191661">
    <property type="component" value="Unassembled WGS sequence"/>
</dbReference>
<dbReference type="InterPro" id="IPR019208">
    <property type="entry name" value="DUF2097"/>
</dbReference>
<dbReference type="Pfam" id="PF09870">
    <property type="entry name" value="DUF2097"/>
    <property type="match status" value="1"/>
</dbReference>
<accession>A0A1V6N4G8</accession>
<gene>
    <name evidence="1" type="ORF">MBBAR_3c01680</name>
</gene>
<proteinExistence type="predicted"/>
<evidence type="ECO:0000313" key="1">
    <source>
        <dbReference type="EMBL" id="OQD59512.1"/>
    </source>
</evidence>
<comment type="caution">
    <text evidence="1">The sequence shown here is derived from an EMBL/GenBank/DDBJ whole genome shotgun (WGS) entry which is preliminary data.</text>
</comment>
<protein>
    <submittedName>
        <fullName evidence="1">Uncharacterized protein</fullName>
    </submittedName>
</protein>
<dbReference type="AlphaFoldDB" id="A0A1V6N4G8"/>
<keyword evidence="2" id="KW-1185">Reference proteome</keyword>
<dbReference type="OrthoDB" id="73747at2157"/>
<dbReference type="EMBL" id="JXMW01000003">
    <property type="protein sequence ID" value="OQD59512.1"/>
    <property type="molecule type" value="Genomic_DNA"/>
</dbReference>
<dbReference type="RefSeq" id="WP_080459737.1">
    <property type="nucleotide sequence ID" value="NZ_BBET01000034.1"/>
</dbReference>
<sequence>MKEEIVLKPDEALEYVKLNVKEEDVLELSYNRVYAPGDVLNIQVEEEFGEENVIVSLHLNGELVSDVVRVNLNDIKDDLLEIGHISGEKETIIVIED</sequence>
<evidence type="ECO:0000313" key="2">
    <source>
        <dbReference type="Proteomes" id="UP000191661"/>
    </source>
</evidence>